<feature type="chain" id="PRO_5045763578" evidence="2">
    <location>
        <begin position="20"/>
        <end position="116"/>
    </location>
</feature>
<dbReference type="RefSeq" id="WP_310051051.1">
    <property type="nucleotide sequence ID" value="NZ_JAVDVW010000001.1"/>
</dbReference>
<evidence type="ECO:0000256" key="2">
    <source>
        <dbReference type="SAM" id="SignalP"/>
    </source>
</evidence>
<keyword evidence="4" id="KW-1185">Reference proteome</keyword>
<name>A0ABU1VKH4_9GAMM</name>
<sequence>MLRATLYMCLLLTPVAVFAAEPAPQGPKKSEAKPAKPVATKQTGKASDSMVLSGMSIVGNDEAPKELVIVPWKSSQLGDAPGISRLLDDATQPVDKDVFMRELAYYGLKSAEPHDK</sequence>
<keyword evidence="2" id="KW-0732">Signal</keyword>
<protein>
    <submittedName>
        <fullName evidence="3">Uncharacterized protein</fullName>
    </submittedName>
</protein>
<dbReference type="Proteomes" id="UP001267878">
    <property type="component" value="Unassembled WGS sequence"/>
</dbReference>
<dbReference type="EMBL" id="JAVDVW010000001">
    <property type="protein sequence ID" value="MDR7097835.1"/>
    <property type="molecule type" value="Genomic_DNA"/>
</dbReference>
<accession>A0ABU1VKH4</accession>
<evidence type="ECO:0000313" key="3">
    <source>
        <dbReference type="EMBL" id="MDR7097835.1"/>
    </source>
</evidence>
<reference evidence="3 4" key="1">
    <citation type="submission" date="2023-07" db="EMBL/GenBank/DDBJ databases">
        <title>Sorghum-associated microbial communities from plants grown in Nebraska, USA.</title>
        <authorList>
            <person name="Schachtman D."/>
        </authorList>
    </citation>
    <scope>NUCLEOTIDE SEQUENCE [LARGE SCALE GENOMIC DNA]</scope>
    <source>
        <strain evidence="3 4">BE187</strain>
    </source>
</reference>
<feature type="region of interest" description="Disordered" evidence="1">
    <location>
        <begin position="22"/>
        <end position="47"/>
    </location>
</feature>
<evidence type="ECO:0000313" key="4">
    <source>
        <dbReference type="Proteomes" id="UP001267878"/>
    </source>
</evidence>
<proteinExistence type="predicted"/>
<comment type="caution">
    <text evidence="3">The sequence shown here is derived from an EMBL/GenBank/DDBJ whole genome shotgun (WGS) entry which is preliminary data.</text>
</comment>
<gene>
    <name evidence="3" type="ORF">J2X04_000182</name>
</gene>
<feature type="signal peptide" evidence="2">
    <location>
        <begin position="1"/>
        <end position="19"/>
    </location>
</feature>
<evidence type="ECO:0000256" key="1">
    <source>
        <dbReference type="SAM" id="MobiDB-lite"/>
    </source>
</evidence>
<organism evidence="3 4">
    <name type="scientific">Agrilutibacter niabensis</name>
    <dbReference type="NCBI Taxonomy" id="380628"/>
    <lineage>
        <taxon>Bacteria</taxon>
        <taxon>Pseudomonadati</taxon>
        <taxon>Pseudomonadota</taxon>
        <taxon>Gammaproteobacteria</taxon>
        <taxon>Lysobacterales</taxon>
        <taxon>Lysobacteraceae</taxon>
        <taxon>Agrilutibacter</taxon>
    </lineage>
</organism>